<dbReference type="GO" id="GO:0016874">
    <property type="term" value="F:ligase activity"/>
    <property type="evidence" value="ECO:0007669"/>
    <property type="project" value="UniProtKB-KW"/>
</dbReference>
<dbReference type="InterPro" id="IPR053158">
    <property type="entry name" value="CapK_Type1_Caps_Biosynth"/>
</dbReference>
<proteinExistence type="predicted"/>
<evidence type="ECO:0000313" key="1">
    <source>
        <dbReference type="EMBL" id="RGY08350.1"/>
    </source>
</evidence>
<dbReference type="RefSeq" id="WP_118103262.1">
    <property type="nucleotide sequence ID" value="NZ_QSCO01000005.1"/>
</dbReference>
<dbReference type="PANTHER" id="PTHR36932:SF1">
    <property type="entry name" value="CAPSULAR POLYSACCHARIDE BIOSYNTHESIS PROTEIN"/>
    <property type="match status" value="1"/>
</dbReference>
<gene>
    <name evidence="1" type="ORF">DXA53_04735</name>
</gene>
<name>A0A413IEJ8_9BACT</name>
<dbReference type="InterPro" id="IPR042099">
    <property type="entry name" value="ANL_N_sf"/>
</dbReference>
<dbReference type="AlphaFoldDB" id="A0A413IEJ8"/>
<organism evidence="1 2">
    <name type="scientific">Odoribacter splanchnicus</name>
    <dbReference type="NCBI Taxonomy" id="28118"/>
    <lineage>
        <taxon>Bacteria</taxon>
        <taxon>Pseudomonadati</taxon>
        <taxon>Bacteroidota</taxon>
        <taxon>Bacteroidia</taxon>
        <taxon>Bacteroidales</taxon>
        <taxon>Odoribacteraceae</taxon>
        <taxon>Odoribacter</taxon>
    </lineage>
</organism>
<dbReference type="EMBL" id="QSCO01000005">
    <property type="protein sequence ID" value="RGY08350.1"/>
    <property type="molecule type" value="Genomic_DNA"/>
</dbReference>
<comment type="caution">
    <text evidence="1">The sequence shown here is derived from an EMBL/GenBank/DDBJ whole genome shotgun (WGS) entry which is preliminary data.</text>
</comment>
<dbReference type="SUPFAM" id="SSF56801">
    <property type="entry name" value="Acetyl-CoA synthetase-like"/>
    <property type="match status" value="1"/>
</dbReference>
<evidence type="ECO:0000313" key="2">
    <source>
        <dbReference type="Proteomes" id="UP000284434"/>
    </source>
</evidence>
<sequence length="448" mass="51930">MAEKLGVLNKLYYKLPVCLQNLMCSVKGYLVCRRRYNKSFYKYLELYEGGKVNAILELRRFLQEAEKSEFYKDLFESTKFNIEAENIYDELRKLPVLLKSDVVKNHRKILNTHYVGKTIDVGTSGTTGAGLFFPMAVDAEIKQWAVWWRYRRNLGIGLDTWCGWFGGKIVVPARQQKSPYWRINFFAKQVMFSYLHLTKDTVGKYYKEIKKRKLPWLHGYACNIYLLASLIKDKGLQPLECVRFVTTGSDNLLDSYRILIKQVFPNAQVHQHYGLGESVANFSEDRNGVIRVDDDFAYVEFIPLDEEEPELCRIIGTGFCNSAFPLIRYDTGDIARIRYDDQGRIQILGIDGRSTEYVKLPGGRRIGVTGLDNFEYLTKIEAAQYIQEDLYSLTVKVVKGKGYDEQEEKGLLNEIYSRIPKEVKVKIEYVDKLERTKSGKIRLIISEV</sequence>
<accession>A0A413IEJ8</accession>
<reference evidence="1 2" key="1">
    <citation type="submission" date="2018-08" db="EMBL/GenBank/DDBJ databases">
        <title>A genome reference for cultivated species of the human gut microbiota.</title>
        <authorList>
            <person name="Zou Y."/>
            <person name="Xue W."/>
            <person name="Luo G."/>
        </authorList>
    </citation>
    <scope>NUCLEOTIDE SEQUENCE [LARGE SCALE GENOMIC DNA]</scope>
    <source>
        <strain evidence="1 2">OF03-11</strain>
    </source>
</reference>
<dbReference type="Gene3D" id="3.40.50.12780">
    <property type="entry name" value="N-terminal domain of ligase-like"/>
    <property type="match status" value="1"/>
</dbReference>
<dbReference type="PANTHER" id="PTHR36932">
    <property type="entry name" value="CAPSULAR POLYSACCHARIDE BIOSYNTHESIS PROTEIN"/>
    <property type="match status" value="1"/>
</dbReference>
<protein>
    <submittedName>
        <fullName evidence="1">Phenylacetate--CoA ligase family protein</fullName>
    </submittedName>
</protein>
<keyword evidence="1" id="KW-0436">Ligase</keyword>
<dbReference type="Proteomes" id="UP000284434">
    <property type="component" value="Unassembled WGS sequence"/>
</dbReference>